<accession>A0ABW1XGN7</accession>
<dbReference type="Pfam" id="PF20332">
    <property type="entry name" value="DUF6627"/>
    <property type="match status" value="1"/>
</dbReference>
<dbReference type="PIRSF" id="PIRSF029543">
    <property type="entry name" value="UCP029543"/>
    <property type="match status" value="1"/>
</dbReference>
<feature type="transmembrane region" description="Helical" evidence="1">
    <location>
        <begin position="92"/>
        <end position="112"/>
    </location>
</feature>
<sequence>MKRLNSLLCGSLMALTAMAGTCHAGVVSSDVVMQQQKSFYGKAQLIAMVDRADVNAKLISLGVNRADAIARINALTDEEINKLNQELESAPAGGIVGAVLTVLAIIAILDLVGVTDVYPFIRPINS</sequence>
<dbReference type="EMBL" id="JBHSUS010000001">
    <property type="protein sequence ID" value="MFC6438921.1"/>
    <property type="molecule type" value="Genomic_DNA"/>
</dbReference>
<keyword evidence="1" id="KW-1133">Transmembrane helix</keyword>
<keyword evidence="4" id="KW-1185">Reference proteome</keyword>
<dbReference type="InterPro" id="IPR016924">
    <property type="entry name" value="UCP029543"/>
</dbReference>
<evidence type="ECO:0000313" key="3">
    <source>
        <dbReference type="EMBL" id="MFC6438921.1"/>
    </source>
</evidence>
<evidence type="ECO:0000256" key="1">
    <source>
        <dbReference type="SAM" id="Phobius"/>
    </source>
</evidence>
<reference evidence="4" key="1">
    <citation type="journal article" date="2019" name="Int. J. Syst. Evol. Microbiol.">
        <title>The Global Catalogue of Microorganisms (GCM) 10K type strain sequencing project: providing services to taxonomists for standard genome sequencing and annotation.</title>
        <authorList>
            <consortium name="The Broad Institute Genomics Platform"/>
            <consortium name="The Broad Institute Genome Sequencing Center for Infectious Disease"/>
            <person name="Wu L."/>
            <person name="Ma J."/>
        </authorList>
    </citation>
    <scope>NUCLEOTIDE SEQUENCE [LARGE SCALE GENOMIC DNA]</scope>
    <source>
        <strain evidence="4">CGMCC 1.16031</strain>
    </source>
</reference>
<name>A0ABW1XGN7_9ALTE</name>
<feature type="signal peptide" evidence="2">
    <location>
        <begin position="1"/>
        <end position="19"/>
    </location>
</feature>
<dbReference type="NCBIfam" id="NF033919">
    <property type="entry name" value="PA2779_fam"/>
    <property type="match status" value="1"/>
</dbReference>
<keyword evidence="1" id="KW-0472">Membrane</keyword>
<dbReference type="InterPro" id="IPR046735">
    <property type="entry name" value="PA2779-like"/>
</dbReference>
<dbReference type="RefSeq" id="WP_131259028.1">
    <property type="nucleotide sequence ID" value="NZ_JBHSUS010000001.1"/>
</dbReference>
<comment type="caution">
    <text evidence="3">The sequence shown here is derived from an EMBL/GenBank/DDBJ whole genome shotgun (WGS) entry which is preliminary data.</text>
</comment>
<organism evidence="3 4">
    <name type="scientific">Pseudobowmanella zhangzhouensis</name>
    <dbReference type="NCBI Taxonomy" id="1537679"/>
    <lineage>
        <taxon>Bacteria</taxon>
        <taxon>Pseudomonadati</taxon>
        <taxon>Pseudomonadota</taxon>
        <taxon>Gammaproteobacteria</taxon>
        <taxon>Alteromonadales</taxon>
        <taxon>Alteromonadaceae</taxon>
    </lineage>
</organism>
<protein>
    <submittedName>
        <fullName evidence="3">PA2779 family protein</fullName>
    </submittedName>
</protein>
<evidence type="ECO:0000256" key="2">
    <source>
        <dbReference type="SAM" id="SignalP"/>
    </source>
</evidence>
<evidence type="ECO:0000313" key="4">
    <source>
        <dbReference type="Proteomes" id="UP001596364"/>
    </source>
</evidence>
<keyword evidence="2" id="KW-0732">Signal</keyword>
<feature type="chain" id="PRO_5046360820" evidence="2">
    <location>
        <begin position="20"/>
        <end position="126"/>
    </location>
</feature>
<dbReference type="Proteomes" id="UP001596364">
    <property type="component" value="Unassembled WGS sequence"/>
</dbReference>
<proteinExistence type="predicted"/>
<gene>
    <name evidence="3" type="ORF">ACFP85_01975</name>
</gene>
<keyword evidence="1" id="KW-0812">Transmembrane</keyword>